<dbReference type="InterPro" id="IPR035246">
    <property type="entry name" value="Spermidine_synt_N"/>
</dbReference>
<dbReference type="Pfam" id="PF17284">
    <property type="entry name" value="Spermine_synt_N"/>
    <property type="match status" value="1"/>
</dbReference>
<dbReference type="Proteomes" id="UP001159405">
    <property type="component" value="Unassembled WGS sequence"/>
</dbReference>
<dbReference type="EMBL" id="CALNXK010000001">
    <property type="protein sequence ID" value="CAH3032460.1"/>
    <property type="molecule type" value="Genomic_DNA"/>
</dbReference>
<dbReference type="PANTHER" id="PTHR46315:SF1">
    <property type="entry name" value="SPERMINE SYNTHASE"/>
    <property type="match status" value="1"/>
</dbReference>
<dbReference type="SUPFAM" id="SSF53335">
    <property type="entry name" value="S-adenosyl-L-methionine-dependent methyltransferases"/>
    <property type="match status" value="1"/>
</dbReference>
<dbReference type="PANTHER" id="PTHR46315">
    <property type="entry name" value="SPERMINE SYNTHASE"/>
    <property type="match status" value="1"/>
</dbReference>
<keyword evidence="2 3" id="KW-0808">Transferase</keyword>
<comment type="caution">
    <text evidence="5">The sequence shown here is derived from an EMBL/GenBank/DDBJ whole genome shotgun (WGS) entry which is preliminary data.</text>
</comment>
<dbReference type="InterPro" id="IPR029063">
    <property type="entry name" value="SAM-dependent_MTases_sf"/>
</dbReference>
<comment type="similarity">
    <text evidence="1">Belongs to the spermidine/spermine synthase family.</text>
</comment>
<keyword evidence="3" id="KW-0620">Polyamine biosynthesis</keyword>
<name>A0ABN8MRB8_9CNID</name>
<accession>A0ABN8MRB8</accession>
<feature type="active site" description="Proton acceptor" evidence="3">
    <location>
        <position position="272"/>
    </location>
</feature>
<dbReference type="PROSITE" id="PS51006">
    <property type="entry name" value="PABS_2"/>
    <property type="match status" value="1"/>
</dbReference>
<evidence type="ECO:0000313" key="5">
    <source>
        <dbReference type="EMBL" id="CAH3032460.1"/>
    </source>
</evidence>
<organism evidence="5 6">
    <name type="scientific">Porites lobata</name>
    <dbReference type="NCBI Taxonomy" id="104759"/>
    <lineage>
        <taxon>Eukaryota</taxon>
        <taxon>Metazoa</taxon>
        <taxon>Cnidaria</taxon>
        <taxon>Anthozoa</taxon>
        <taxon>Hexacorallia</taxon>
        <taxon>Scleractinia</taxon>
        <taxon>Fungiina</taxon>
        <taxon>Poritidae</taxon>
        <taxon>Porites</taxon>
    </lineage>
</organism>
<sequence length="288" mass="32677">MSVKQSFLDFRVTPDAFGKWMKPAKDKISEIIKATFQANNCFSTSSVTLFSGVNGVECTLRLFPVGLITLDIVQYIKDVSEEKLLCRQDYTDLRDKVDEALSCVKADFIPTICRGRDILCYHDTSDGQFKEYDFDKEVFRYKSQYQDIWIVHSNRFGNMLFLDLVEMIAEGDIIYTKTLLANGRENYKDKEILILGGGDGGVLHELLKESPKFVTMVEISLKNSAAKYLRGVCGDTLDSYTGPNYEVRIDDCIKALKEYVELGKTFDYVINDLTDIPINVSLQGECNS</sequence>
<protein>
    <recommendedName>
        <fullName evidence="4">PABS domain-containing protein</fullName>
    </recommendedName>
</protein>
<dbReference type="Gene3D" id="3.40.50.150">
    <property type="entry name" value="Vaccinia Virus protein VP39"/>
    <property type="match status" value="1"/>
</dbReference>
<dbReference type="Gene3D" id="2.30.140.10">
    <property type="entry name" value="Spermidine synthase, tetramerisation domain"/>
    <property type="match status" value="1"/>
</dbReference>
<gene>
    <name evidence="5" type="ORF">PLOB_00000533</name>
</gene>
<feature type="domain" description="PABS" evidence="4">
    <location>
        <begin position="110"/>
        <end position="288"/>
    </location>
</feature>
<keyword evidence="6" id="KW-1185">Reference proteome</keyword>
<dbReference type="InterPro" id="IPR030373">
    <property type="entry name" value="PABS_CS"/>
</dbReference>
<reference evidence="5 6" key="1">
    <citation type="submission" date="2022-05" db="EMBL/GenBank/DDBJ databases">
        <authorList>
            <consortium name="Genoscope - CEA"/>
            <person name="William W."/>
        </authorList>
    </citation>
    <scope>NUCLEOTIDE SEQUENCE [LARGE SCALE GENOMIC DNA]</scope>
</reference>
<evidence type="ECO:0000256" key="1">
    <source>
        <dbReference type="ARBA" id="ARBA00007867"/>
    </source>
</evidence>
<dbReference type="PROSITE" id="PS01330">
    <property type="entry name" value="PABS_1"/>
    <property type="match status" value="1"/>
</dbReference>
<evidence type="ECO:0000256" key="3">
    <source>
        <dbReference type="PROSITE-ProRule" id="PRU00354"/>
    </source>
</evidence>
<proteinExistence type="inferred from homology"/>
<dbReference type="Pfam" id="PF01564">
    <property type="entry name" value="Spermine_synth"/>
    <property type="match status" value="1"/>
</dbReference>
<evidence type="ECO:0000313" key="6">
    <source>
        <dbReference type="Proteomes" id="UP001159405"/>
    </source>
</evidence>
<evidence type="ECO:0000259" key="4">
    <source>
        <dbReference type="PROSITE" id="PS51006"/>
    </source>
</evidence>
<dbReference type="InterPro" id="IPR015576">
    <property type="entry name" value="Spermine_synthase_animal"/>
</dbReference>
<dbReference type="InterPro" id="IPR030374">
    <property type="entry name" value="PABS"/>
</dbReference>
<evidence type="ECO:0000256" key="2">
    <source>
        <dbReference type="ARBA" id="ARBA00022679"/>
    </source>
</evidence>
<dbReference type="InterPro" id="IPR037163">
    <property type="entry name" value="Spermidine_synt_N_sf"/>
</dbReference>